<dbReference type="GO" id="GO:0005829">
    <property type="term" value="C:cytosol"/>
    <property type="evidence" value="ECO:0007669"/>
    <property type="project" value="TreeGrafter"/>
</dbReference>
<dbReference type="GO" id="GO:0005853">
    <property type="term" value="C:eukaryotic translation elongation factor 1 complex"/>
    <property type="evidence" value="ECO:0007669"/>
    <property type="project" value="InterPro"/>
</dbReference>
<dbReference type="GO" id="GO:0005085">
    <property type="term" value="F:guanyl-nucleotide exchange factor activity"/>
    <property type="evidence" value="ECO:0007669"/>
    <property type="project" value="TreeGrafter"/>
</dbReference>
<evidence type="ECO:0000313" key="2">
    <source>
        <dbReference type="WBParaSite" id="scf7180000419470.g3802"/>
    </source>
</evidence>
<keyword evidence="1" id="KW-1185">Reference proteome</keyword>
<evidence type="ECO:0000313" key="1">
    <source>
        <dbReference type="Proteomes" id="UP000887560"/>
    </source>
</evidence>
<protein>
    <submittedName>
        <fullName evidence="2">Uncharacterized protein</fullName>
    </submittedName>
</protein>
<dbReference type="InterPro" id="IPR049720">
    <property type="entry name" value="EF1B_bsu/dsu"/>
</dbReference>
<dbReference type="WBParaSite" id="scf7180000419470.g3802">
    <property type="protein sequence ID" value="scf7180000419470.g3802"/>
    <property type="gene ID" value="scf7180000419470.g3802"/>
</dbReference>
<dbReference type="Proteomes" id="UP000887560">
    <property type="component" value="Unplaced"/>
</dbReference>
<dbReference type="PANTHER" id="PTHR11595">
    <property type="entry name" value="EF-HAND AND COILED-COIL DOMAIN-CONTAINING FAMILY MEMBER"/>
    <property type="match status" value="1"/>
</dbReference>
<dbReference type="Gene3D" id="1.20.1050.130">
    <property type="match status" value="1"/>
</dbReference>
<name>A0A915NNR6_9BILA</name>
<dbReference type="Gene3D" id="1.20.1050.10">
    <property type="match status" value="1"/>
</dbReference>
<reference evidence="2" key="1">
    <citation type="submission" date="2022-11" db="UniProtKB">
        <authorList>
            <consortium name="WormBaseParasite"/>
        </authorList>
    </citation>
    <scope>IDENTIFICATION</scope>
</reference>
<accession>A0A915NNR6</accession>
<dbReference type="AlphaFoldDB" id="A0A915NNR6"/>
<dbReference type="GO" id="GO:0003746">
    <property type="term" value="F:translation elongation factor activity"/>
    <property type="evidence" value="ECO:0007669"/>
    <property type="project" value="InterPro"/>
</dbReference>
<dbReference type="PANTHER" id="PTHR11595:SF21">
    <property type="entry name" value="ELONGATION FACTOR 1-BETA"/>
    <property type="match status" value="1"/>
</dbReference>
<organism evidence="1 2">
    <name type="scientific">Meloidogyne floridensis</name>
    <dbReference type="NCBI Taxonomy" id="298350"/>
    <lineage>
        <taxon>Eukaryota</taxon>
        <taxon>Metazoa</taxon>
        <taxon>Ecdysozoa</taxon>
        <taxon>Nematoda</taxon>
        <taxon>Chromadorea</taxon>
        <taxon>Rhabditida</taxon>
        <taxon>Tylenchina</taxon>
        <taxon>Tylenchomorpha</taxon>
        <taxon>Tylenchoidea</taxon>
        <taxon>Meloidogynidae</taxon>
        <taxon>Meloidogyninae</taxon>
        <taxon>Meloidogyne</taxon>
    </lineage>
</organism>
<proteinExistence type="predicted"/>
<dbReference type="InterPro" id="IPR036282">
    <property type="entry name" value="Glutathione-S-Trfase_C_sf"/>
</dbReference>
<dbReference type="SUPFAM" id="SSF47616">
    <property type="entry name" value="GST C-terminal domain-like"/>
    <property type="match status" value="2"/>
</dbReference>
<sequence length="156" mass="17616">MAESNGLQNGVPFTEEQFKQLNEHLATRGYLRGFLPSSDDSYMFGILKSSTISGQYPHVARWFKHMQSFSDAEETGYSNKMADFNGLLNGASFTEEQFKQLNEHLATRGYLKGFLPSSDDSYVFGVLKSSTISAQYPHVARWFKHMQSFSDAEETG</sequence>